<evidence type="ECO:0000256" key="1">
    <source>
        <dbReference type="ARBA" id="ARBA00004162"/>
    </source>
</evidence>
<evidence type="ECO:0000256" key="11">
    <source>
        <dbReference type="ARBA" id="ARBA00023310"/>
    </source>
</evidence>
<evidence type="ECO:0000256" key="9">
    <source>
        <dbReference type="ARBA" id="ARBA00023065"/>
    </source>
</evidence>
<evidence type="ECO:0000256" key="3">
    <source>
        <dbReference type="ARBA" id="ARBA00022448"/>
    </source>
</evidence>
<evidence type="ECO:0000256" key="15">
    <source>
        <dbReference type="RuleBase" id="RU003848"/>
    </source>
</evidence>
<comment type="similarity">
    <text evidence="2 14 15">Belongs to the ATPase B chain family.</text>
</comment>
<proteinExistence type="inferred from homology"/>
<evidence type="ECO:0000256" key="12">
    <source>
        <dbReference type="ARBA" id="ARBA00025198"/>
    </source>
</evidence>
<evidence type="ECO:0000256" key="4">
    <source>
        <dbReference type="ARBA" id="ARBA00022475"/>
    </source>
</evidence>
<feature type="coiled-coil region" evidence="16">
    <location>
        <begin position="57"/>
        <end position="124"/>
    </location>
</feature>
<dbReference type="EMBL" id="QFKX01000005">
    <property type="protein sequence ID" value="PWH05394.1"/>
    <property type="molecule type" value="Genomic_DNA"/>
</dbReference>
<name>A0A2U2RHR8_9MICO</name>
<dbReference type="CDD" id="cd06503">
    <property type="entry name" value="ATP-synt_Fo_b"/>
    <property type="match status" value="1"/>
</dbReference>
<protein>
    <recommendedName>
        <fullName evidence="14">ATP synthase subunit b</fullName>
    </recommendedName>
    <alternativeName>
        <fullName evidence="14">ATP synthase F(0) sector subunit b</fullName>
    </alternativeName>
    <alternativeName>
        <fullName evidence="14">ATPase subunit I</fullName>
    </alternativeName>
    <alternativeName>
        <fullName evidence="14">F-type ATPase subunit b</fullName>
        <shortName evidence="14">F-ATPase subunit b</shortName>
    </alternativeName>
</protein>
<dbReference type="PANTHER" id="PTHR33445">
    <property type="entry name" value="ATP SYNTHASE SUBUNIT B', CHLOROPLASTIC"/>
    <property type="match status" value="1"/>
</dbReference>
<keyword evidence="5 14" id="KW-0138">CF(0)</keyword>
<dbReference type="GO" id="GO:0046961">
    <property type="term" value="F:proton-transporting ATPase activity, rotational mechanism"/>
    <property type="evidence" value="ECO:0007669"/>
    <property type="project" value="TreeGrafter"/>
</dbReference>
<keyword evidence="7 14" id="KW-0375">Hydrogen ion transport</keyword>
<comment type="caution">
    <text evidence="17">The sequence shown here is derived from an EMBL/GenBank/DDBJ whole genome shotgun (WGS) entry which is preliminary data.</text>
</comment>
<accession>A0A2U2RHR8</accession>
<keyword evidence="11 14" id="KW-0066">ATP synthesis</keyword>
<keyword evidence="10 14" id="KW-0472">Membrane</keyword>
<dbReference type="OrthoDB" id="5243563at2"/>
<dbReference type="Pfam" id="PF00430">
    <property type="entry name" value="ATP-synt_B"/>
    <property type="match status" value="1"/>
</dbReference>
<organism evidence="17 18">
    <name type="scientific">Brachybacterium endophyticum</name>
    <dbReference type="NCBI Taxonomy" id="2182385"/>
    <lineage>
        <taxon>Bacteria</taxon>
        <taxon>Bacillati</taxon>
        <taxon>Actinomycetota</taxon>
        <taxon>Actinomycetes</taxon>
        <taxon>Micrococcales</taxon>
        <taxon>Dermabacteraceae</taxon>
        <taxon>Brachybacterium</taxon>
    </lineage>
</organism>
<dbReference type="RefSeq" id="WP_109276358.1">
    <property type="nucleotide sequence ID" value="NZ_QFKX01000005.1"/>
</dbReference>
<dbReference type="NCBIfam" id="TIGR01144">
    <property type="entry name" value="ATP_synt_b"/>
    <property type="match status" value="1"/>
</dbReference>
<evidence type="ECO:0000256" key="10">
    <source>
        <dbReference type="ARBA" id="ARBA00023136"/>
    </source>
</evidence>
<evidence type="ECO:0000256" key="6">
    <source>
        <dbReference type="ARBA" id="ARBA00022692"/>
    </source>
</evidence>
<dbReference type="GO" id="GO:0046933">
    <property type="term" value="F:proton-transporting ATP synthase activity, rotational mechanism"/>
    <property type="evidence" value="ECO:0007669"/>
    <property type="project" value="UniProtKB-UniRule"/>
</dbReference>
<gene>
    <name evidence="14" type="primary">atpF</name>
    <name evidence="17" type="ORF">DEO23_12465</name>
</gene>
<dbReference type="InterPro" id="IPR002146">
    <property type="entry name" value="ATP_synth_b/b'su_bac/chlpt"/>
</dbReference>
<dbReference type="HAMAP" id="MF_01398">
    <property type="entry name" value="ATP_synth_b_bprime"/>
    <property type="match status" value="1"/>
</dbReference>
<dbReference type="GO" id="GO:0005886">
    <property type="term" value="C:plasma membrane"/>
    <property type="evidence" value="ECO:0007669"/>
    <property type="project" value="UniProtKB-SubCell"/>
</dbReference>
<dbReference type="Proteomes" id="UP000245590">
    <property type="component" value="Unassembled WGS sequence"/>
</dbReference>
<dbReference type="AlphaFoldDB" id="A0A2U2RHR8"/>
<evidence type="ECO:0000256" key="7">
    <source>
        <dbReference type="ARBA" id="ARBA00022781"/>
    </source>
</evidence>
<reference evidence="17 18" key="1">
    <citation type="submission" date="2018-05" db="EMBL/GenBank/DDBJ databases">
        <title>Brachybacterium sp. M1HQ-2T, whole genome shotgun sequence.</title>
        <authorList>
            <person name="Tuo L."/>
        </authorList>
    </citation>
    <scope>NUCLEOTIDE SEQUENCE [LARGE SCALE GENOMIC DNA]</scope>
    <source>
        <strain evidence="17 18">M1HQ-2</strain>
    </source>
</reference>
<dbReference type="PANTHER" id="PTHR33445:SF1">
    <property type="entry name" value="ATP SYNTHASE SUBUNIT B"/>
    <property type="match status" value="1"/>
</dbReference>
<keyword evidence="18" id="KW-1185">Reference proteome</keyword>
<evidence type="ECO:0000256" key="2">
    <source>
        <dbReference type="ARBA" id="ARBA00005513"/>
    </source>
</evidence>
<evidence type="ECO:0000313" key="17">
    <source>
        <dbReference type="EMBL" id="PWH05394.1"/>
    </source>
</evidence>
<sequence length="182" mass="20063">MILAEGTEGEVPGWKILVPEPQEIIWSLFFLVIFAVIFTKFILPRLNAVLDERSEKIEGGLKKAEEVQQQADQLKNEQEQELAAARQEAASIREKARADGTAIIEEAKARAEAENERILTAGRQQLTAERTTAAAQLKGEVGALASDLASKIVGESLTDDERSSRVIDRFLDDLESSQTATR</sequence>
<dbReference type="SUPFAM" id="SSF81573">
    <property type="entry name" value="F1F0 ATP synthase subunit B, membrane domain"/>
    <property type="match status" value="1"/>
</dbReference>
<evidence type="ECO:0000256" key="14">
    <source>
        <dbReference type="HAMAP-Rule" id="MF_01398"/>
    </source>
</evidence>
<dbReference type="NCBIfam" id="NF004412">
    <property type="entry name" value="PRK05759.1-3"/>
    <property type="match status" value="1"/>
</dbReference>
<dbReference type="GO" id="GO:0045259">
    <property type="term" value="C:proton-transporting ATP synthase complex"/>
    <property type="evidence" value="ECO:0007669"/>
    <property type="project" value="UniProtKB-KW"/>
</dbReference>
<feature type="transmembrane region" description="Helical" evidence="14">
    <location>
        <begin position="24"/>
        <end position="43"/>
    </location>
</feature>
<keyword evidence="4 14" id="KW-1003">Cell membrane</keyword>
<evidence type="ECO:0000256" key="16">
    <source>
        <dbReference type="SAM" id="Coils"/>
    </source>
</evidence>
<evidence type="ECO:0000256" key="13">
    <source>
        <dbReference type="ARBA" id="ARBA00025830"/>
    </source>
</evidence>
<dbReference type="InterPro" id="IPR005864">
    <property type="entry name" value="ATP_synth_F0_bsu_bac"/>
</dbReference>
<comment type="subcellular location">
    <subcellularLocation>
        <location evidence="1 14">Cell membrane</location>
        <topology evidence="1 14">Single-pass membrane protein</topology>
    </subcellularLocation>
</comment>
<keyword evidence="9 14" id="KW-0406">Ion transport</keyword>
<keyword evidence="8 14" id="KW-1133">Transmembrane helix</keyword>
<keyword evidence="3 14" id="KW-0813">Transport</keyword>
<keyword evidence="16" id="KW-0175">Coiled coil</keyword>
<evidence type="ECO:0000313" key="18">
    <source>
        <dbReference type="Proteomes" id="UP000245590"/>
    </source>
</evidence>
<dbReference type="InterPro" id="IPR050059">
    <property type="entry name" value="ATP_synthase_B_chain"/>
</dbReference>
<evidence type="ECO:0000256" key="8">
    <source>
        <dbReference type="ARBA" id="ARBA00022989"/>
    </source>
</evidence>
<keyword evidence="6 14" id="KW-0812">Transmembrane</keyword>
<evidence type="ECO:0000256" key="5">
    <source>
        <dbReference type="ARBA" id="ARBA00022547"/>
    </source>
</evidence>
<dbReference type="InterPro" id="IPR028987">
    <property type="entry name" value="ATP_synth_B-like_membr_sf"/>
</dbReference>
<dbReference type="Gene3D" id="1.20.5.620">
    <property type="entry name" value="F1F0 ATP synthase subunit B, membrane domain"/>
    <property type="match status" value="1"/>
</dbReference>
<comment type="function">
    <text evidence="14">Component of the F(0) channel, it forms part of the peripheral stalk, linking F(1) to F(0).</text>
</comment>
<comment type="subunit">
    <text evidence="13 14">F-type ATPases have 2 components, F(1) - the catalytic core - and F(0) - the membrane proton channel. F(1) has five subunits: alpha(3), beta(3), gamma(1), delta(1), epsilon(1). F(0) has three main subunits: a(1), b(2) and c(10-14). The alpha and beta chains form an alternating ring which encloses part of the gamma chain. F(1) is attached to F(0) by a central stalk formed by the gamma and epsilon chains, while a peripheral stalk is formed by the delta and b chains.</text>
</comment>
<comment type="function">
    <text evidence="12 14">F(1)F(0) ATP synthase produces ATP from ADP in the presence of a proton or sodium gradient. F-type ATPases consist of two structural domains, F(1) containing the extramembraneous catalytic core and F(0) containing the membrane proton channel, linked together by a central stalk and a peripheral stalk. During catalysis, ATP synthesis in the catalytic domain of F(1) is coupled via a rotary mechanism of the central stalk subunits to proton translocation.</text>
</comment>